<reference evidence="14" key="1">
    <citation type="submission" date="2011-03" db="EMBL/GenBank/DDBJ databases">
        <title>Version 3 of the genome sequence of Otolemur garnettii (Bushbaby).</title>
        <authorList>
            <consortium name="The Broad Institute Genome Sequencing Platform"/>
            <person name="Di Palma F."/>
            <person name="Johnson J."/>
            <person name="Lander E.S."/>
            <person name="Lindblad-Toh K."/>
            <person name="Jaffe D.B."/>
            <person name="Gnerre S."/>
            <person name="MacCallum I."/>
            <person name="Przybylski D."/>
            <person name="Ribeiro F.J."/>
            <person name="Burton J.N."/>
            <person name="Walker B.J."/>
            <person name="Sharpe T."/>
            <person name="Hall G."/>
        </authorList>
    </citation>
    <scope>NUCLEOTIDE SEQUENCE [LARGE SCALE GENOMIC DNA]</scope>
</reference>
<evidence type="ECO:0000256" key="4">
    <source>
        <dbReference type="ARBA" id="ARBA00022737"/>
    </source>
</evidence>
<keyword evidence="5" id="KW-0130">Cell adhesion</keyword>
<dbReference type="GO" id="GO:0007155">
    <property type="term" value="P:cell adhesion"/>
    <property type="evidence" value="ECO:0007669"/>
    <property type="project" value="UniProtKB-KW"/>
</dbReference>
<dbReference type="InParanoid" id="H0WJW0"/>
<keyword evidence="14" id="KW-1185">Reference proteome</keyword>
<reference evidence="13" key="3">
    <citation type="submission" date="2025-09" db="UniProtKB">
        <authorList>
            <consortium name="Ensembl"/>
        </authorList>
    </citation>
    <scope>IDENTIFICATION</scope>
</reference>
<feature type="domain" description="Ig-like" evidence="12">
    <location>
        <begin position="8"/>
        <end position="134"/>
    </location>
</feature>
<dbReference type="PROSITE" id="PS50835">
    <property type="entry name" value="IG_LIKE"/>
    <property type="match status" value="3"/>
</dbReference>
<feature type="compositionally biased region" description="Polar residues" evidence="9">
    <location>
        <begin position="537"/>
        <end position="552"/>
    </location>
</feature>
<accession>H0WJW0</accession>
<evidence type="ECO:0000256" key="6">
    <source>
        <dbReference type="ARBA" id="ARBA00022989"/>
    </source>
</evidence>
<dbReference type="InterPro" id="IPR003599">
    <property type="entry name" value="Ig_sub"/>
</dbReference>
<dbReference type="PANTHER" id="PTHR12035:SF125">
    <property type="entry name" value="SIALIC ACID-BINDING IG-LIKE LECTIN 5"/>
    <property type="match status" value="1"/>
</dbReference>
<organism evidence="13 14">
    <name type="scientific">Otolemur garnettii</name>
    <name type="common">Small-eared galago</name>
    <name type="synonym">Garnett's greater bushbaby</name>
    <dbReference type="NCBI Taxonomy" id="30611"/>
    <lineage>
        <taxon>Eukaryota</taxon>
        <taxon>Metazoa</taxon>
        <taxon>Chordata</taxon>
        <taxon>Craniata</taxon>
        <taxon>Vertebrata</taxon>
        <taxon>Euteleostomi</taxon>
        <taxon>Mammalia</taxon>
        <taxon>Eutheria</taxon>
        <taxon>Euarchontoglires</taxon>
        <taxon>Primates</taxon>
        <taxon>Strepsirrhini</taxon>
        <taxon>Lorisiformes</taxon>
        <taxon>Galagidae</taxon>
        <taxon>Otolemur</taxon>
    </lineage>
</organism>
<keyword evidence="3" id="KW-0430">Lectin</keyword>
<dbReference type="EMBL" id="AAQR03184361">
    <property type="status" value="NOT_ANNOTATED_CDS"/>
    <property type="molecule type" value="Genomic_DNA"/>
</dbReference>
<keyword evidence="11" id="KW-0732">Signal</keyword>
<feature type="domain" description="Ig-like" evidence="12">
    <location>
        <begin position="234"/>
        <end position="330"/>
    </location>
</feature>
<dbReference type="Ensembl" id="ENSOGAT00000002027.2">
    <property type="protein sequence ID" value="ENSOGAP00000001808.2"/>
    <property type="gene ID" value="ENSOGAG00000002024.2"/>
</dbReference>
<feature type="transmembrane region" description="Helical" evidence="10">
    <location>
        <begin position="441"/>
        <end position="464"/>
    </location>
</feature>
<dbReference type="STRING" id="30611.ENSOGAP00000001808"/>
<dbReference type="EMBL" id="AAQR03184362">
    <property type="status" value="NOT_ANNOTATED_CDS"/>
    <property type="molecule type" value="Genomic_DNA"/>
</dbReference>
<evidence type="ECO:0000256" key="8">
    <source>
        <dbReference type="ARBA" id="ARBA00038361"/>
    </source>
</evidence>
<dbReference type="FunCoup" id="H0WJW0">
    <property type="interactions" value="178"/>
</dbReference>
<evidence type="ECO:0000256" key="10">
    <source>
        <dbReference type="SAM" id="Phobius"/>
    </source>
</evidence>
<comment type="similarity">
    <text evidence="8">Belongs to the immunoglobulin superfamily. SIGLEC (sialic acid binding Ig-like lectin) family.</text>
</comment>
<protein>
    <recommendedName>
        <fullName evidence="12">Ig-like domain-containing protein</fullName>
    </recommendedName>
</protein>
<evidence type="ECO:0000256" key="11">
    <source>
        <dbReference type="SAM" id="SignalP"/>
    </source>
</evidence>
<evidence type="ECO:0000256" key="1">
    <source>
        <dbReference type="ARBA" id="ARBA00004479"/>
    </source>
</evidence>
<dbReference type="Proteomes" id="UP000005225">
    <property type="component" value="Unassembled WGS sequence"/>
</dbReference>
<name>H0WJW0_OTOGA</name>
<dbReference type="EMBL" id="AAQR03184360">
    <property type="status" value="NOT_ANNOTATED_CDS"/>
    <property type="molecule type" value="Genomic_DNA"/>
</dbReference>
<sequence>MLALLLLPLLWEGSLQVDTELKVQVQDSVTVQEGLCTVVPCFFSFWSRWSSSPPRYIHWFQARDSPYFDAAVATSNPDKYVKAQTKGRFLLLGNTRNRNCSLSIKNAKIEDTGTYFLNVEKENGIRYNSEERLNLQVTALTEKPAIRFLEPLESGHPTQLNCSLPGSCPGGRPLSFSWTGGALQSLDPGTLHSSAITLTPRPQDHGTNLTCQVKLQNSHVTTERTVQLNVTYAPQNLTISVLGNGTALKVMNDNVSLLVQEGQSLNLVCVADSNPPAGMYWSWEEKSLNPSQVSESATLELPHIGAGDGGAFTCQAQHPLGSQHLSLSLSVQMLPSLLFGGPCWGFEPATLVILCGGRFKPGPGELQRKKERNLLRTTSLYPFSITQDVSGGWTQSSSILGNGTGSSLRLSCETQNDHGAQNGTILLLPGKSVVGVGAVPAALAGAGTMALFSVCLCLIFLCIVKAQRKQAAGKPEQRDDEDPVMGTVAWGSRQKPCPDSPPDQESPVRDTHPLGEQDLYYASVSFQEMKAREPQDQKATCTTEYSEIKPSN</sequence>
<dbReference type="InterPro" id="IPR051036">
    <property type="entry name" value="SIGLEC"/>
</dbReference>
<dbReference type="EMBL" id="AAQR03184358">
    <property type="status" value="NOT_ANNOTATED_CDS"/>
    <property type="molecule type" value="Genomic_DNA"/>
</dbReference>
<feature type="chain" id="PRO_5003543619" description="Ig-like domain-containing protein" evidence="11">
    <location>
        <begin position="17"/>
        <end position="552"/>
    </location>
</feature>
<dbReference type="InterPro" id="IPR007110">
    <property type="entry name" value="Ig-like_dom"/>
</dbReference>
<evidence type="ECO:0000313" key="14">
    <source>
        <dbReference type="Proteomes" id="UP000005225"/>
    </source>
</evidence>
<dbReference type="EMBL" id="AAQR03184359">
    <property type="status" value="NOT_ANNOTATED_CDS"/>
    <property type="molecule type" value="Genomic_DNA"/>
</dbReference>
<feature type="region of interest" description="Disordered" evidence="9">
    <location>
        <begin position="471"/>
        <end position="514"/>
    </location>
</feature>
<dbReference type="OMA" id="CEAMNIH"/>
<evidence type="ECO:0000256" key="5">
    <source>
        <dbReference type="ARBA" id="ARBA00022889"/>
    </source>
</evidence>
<dbReference type="Gene3D" id="2.60.40.10">
    <property type="entry name" value="Immunoglobulins"/>
    <property type="match status" value="3"/>
</dbReference>
<dbReference type="SMART" id="SM00408">
    <property type="entry name" value="IGc2"/>
    <property type="match status" value="1"/>
</dbReference>
<dbReference type="GO" id="GO:0005886">
    <property type="term" value="C:plasma membrane"/>
    <property type="evidence" value="ECO:0007669"/>
    <property type="project" value="TreeGrafter"/>
</dbReference>
<dbReference type="GeneTree" id="ENSGT01150000286907"/>
<dbReference type="PROSITE" id="PS00290">
    <property type="entry name" value="IG_MHC"/>
    <property type="match status" value="1"/>
</dbReference>
<dbReference type="eggNOG" id="ENOG502S41V">
    <property type="taxonomic scope" value="Eukaryota"/>
</dbReference>
<feature type="domain" description="Ig-like" evidence="12">
    <location>
        <begin position="144"/>
        <end position="227"/>
    </location>
</feature>
<dbReference type="SUPFAM" id="SSF48726">
    <property type="entry name" value="Immunoglobulin"/>
    <property type="match status" value="3"/>
</dbReference>
<evidence type="ECO:0000256" key="7">
    <source>
        <dbReference type="ARBA" id="ARBA00023136"/>
    </source>
</evidence>
<dbReference type="PANTHER" id="PTHR12035">
    <property type="entry name" value="SIALIC ACID BINDING IMMUNOGLOBULIN-LIKE LECTIN"/>
    <property type="match status" value="1"/>
</dbReference>
<feature type="region of interest" description="Disordered" evidence="9">
    <location>
        <begin position="530"/>
        <end position="552"/>
    </location>
</feature>
<dbReference type="Pfam" id="PF07686">
    <property type="entry name" value="V-set"/>
    <property type="match status" value="1"/>
</dbReference>
<dbReference type="HOGENOM" id="CLU_024444_6_2_1"/>
<proteinExistence type="inferred from homology"/>
<keyword evidence="7 10" id="KW-0472">Membrane</keyword>
<dbReference type="AlphaFoldDB" id="H0WJW0"/>
<dbReference type="InterPro" id="IPR003006">
    <property type="entry name" value="Ig/MHC_CS"/>
</dbReference>
<dbReference type="InterPro" id="IPR013106">
    <property type="entry name" value="Ig_V-set"/>
</dbReference>
<evidence type="ECO:0000256" key="3">
    <source>
        <dbReference type="ARBA" id="ARBA00022734"/>
    </source>
</evidence>
<evidence type="ECO:0000256" key="2">
    <source>
        <dbReference type="ARBA" id="ARBA00022692"/>
    </source>
</evidence>
<evidence type="ECO:0000256" key="9">
    <source>
        <dbReference type="SAM" id="MobiDB-lite"/>
    </source>
</evidence>
<dbReference type="EMBL" id="AAQR03184363">
    <property type="status" value="NOT_ANNOTATED_CDS"/>
    <property type="molecule type" value="Genomic_DNA"/>
</dbReference>
<evidence type="ECO:0000313" key="13">
    <source>
        <dbReference type="Ensembl" id="ENSOGAP00000001808.2"/>
    </source>
</evidence>
<reference evidence="13" key="2">
    <citation type="submission" date="2025-08" db="UniProtKB">
        <authorList>
            <consortium name="Ensembl"/>
        </authorList>
    </citation>
    <scope>IDENTIFICATION</scope>
</reference>
<dbReference type="InterPro" id="IPR036179">
    <property type="entry name" value="Ig-like_dom_sf"/>
</dbReference>
<dbReference type="InterPro" id="IPR003598">
    <property type="entry name" value="Ig_sub2"/>
</dbReference>
<dbReference type="SMART" id="SM00409">
    <property type="entry name" value="IG"/>
    <property type="match status" value="3"/>
</dbReference>
<evidence type="ECO:0000259" key="12">
    <source>
        <dbReference type="PROSITE" id="PS50835"/>
    </source>
</evidence>
<dbReference type="GO" id="GO:0030246">
    <property type="term" value="F:carbohydrate binding"/>
    <property type="evidence" value="ECO:0007669"/>
    <property type="project" value="UniProtKB-KW"/>
</dbReference>
<comment type="subcellular location">
    <subcellularLocation>
        <location evidence="1">Membrane</location>
        <topology evidence="1">Single-pass type I membrane protein</topology>
    </subcellularLocation>
</comment>
<dbReference type="Pfam" id="PF13927">
    <property type="entry name" value="Ig_3"/>
    <property type="match status" value="1"/>
</dbReference>
<feature type="signal peptide" evidence="11">
    <location>
        <begin position="1"/>
        <end position="16"/>
    </location>
</feature>
<keyword evidence="4" id="KW-0677">Repeat</keyword>
<keyword evidence="2 10" id="KW-0812">Transmembrane</keyword>
<dbReference type="GO" id="GO:0033691">
    <property type="term" value="F:sialic acid binding"/>
    <property type="evidence" value="ECO:0007669"/>
    <property type="project" value="TreeGrafter"/>
</dbReference>
<dbReference type="InterPro" id="IPR013783">
    <property type="entry name" value="Ig-like_fold"/>
</dbReference>
<dbReference type="EMBL" id="AAQR03184364">
    <property type="status" value="NOT_ANNOTATED_CDS"/>
    <property type="molecule type" value="Genomic_DNA"/>
</dbReference>
<keyword evidence="6 10" id="KW-1133">Transmembrane helix</keyword>